<organism evidence="1">
    <name type="scientific">Rhizophora mucronata</name>
    <name type="common">Asiatic mangrove</name>
    <dbReference type="NCBI Taxonomy" id="61149"/>
    <lineage>
        <taxon>Eukaryota</taxon>
        <taxon>Viridiplantae</taxon>
        <taxon>Streptophyta</taxon>
        <taxon>Embryophyta</taxon>
        <taxon>Tracheophyta</taxon>
        <taxon>Spermatophyta</taxon>
        <taxon>Magnoliopsida</taxon>
        <taxon>eudicotyledons</taxon>
        <taxon>Gunneridae</taxon>
        <taxon>Pentapetalae</taxon>
        <taxon>rosids</taxon>
        <taxon>fabids</taxon>
        <taxon>Malpighiales</taxon>
        <taxon>Rhizophoraceae</taxon>
        <taxon>Rhizophora</taxon>
    </lineage>
</organism>
<dbReference type="AlphaFoldDB" id="A0A2P2NG76"/>
<reference evidence="1" key="1">
    <citation type="submission" date="2018-02" db="EMBL/GenBank/DDBJ databases">
        <title>Rhizophora mucronata_Transcriptome.</title>
        <authorList>
            <person name="Meera S.P."/>
            <person name="Sreeshan A."/>
            <person name="Augustine A."/>
        </authorList>
    </citation>
    <scope>NUCLEOTIDE SEQUENCE</scope>
    <source>
        <tissue evidence="1">Leaf</tissue>
    </source>
</reference>
<protein>
    <submittedName>
        <fullName evidence="1">Uncharacterized protein</fullName>
    </submittedName>
</protein>
<evidence type="ECO:0000313" key="1">
    <source>
        <dbReference type="EMBL" id="MBX41478.1"/>
    </source>
</evidence>
<dbReference type="EMBL" id="GGEC01060994">
    <property type="protein sequence ID" value="MBX41478.1"/>
    <property type="molecule type" value="Transcribed_RNA"/>
</dbReference>
<sequence>MLVYVHFCPWPFSEQSIICCSLIVLFREMFATK</sequence>
<accession>A0A2P2NG76</accession>
<name>A0A2P2NG76_RHIMU</name>
<proteinExistence type="predicted"/>